<gene>
    <name evidence="1" type="ORF">RJT34_01820</name>
</gene>
<reference evidence="1 2" key="1">
    <citation type="submission" date="2024-01" db="EMBL/GenBank/DDBJ databases">
        <title>The genomes of 5 underutilized Papilionoideae crops provide insights into root nodulation and disease resistance.</title>
        <authorList>
            <person name="Yuan L."/>
        </authorList>
    </citation>
    <scope>NUCLEOTIDE SEQUENCE [LARGE SCALE GENOMIC DNA]</scope>
    <source>
        <strain evidence="1">LY-2023</strain>
        <tissue evidence="1">Leaf</tissue>
    </source>
</reference>
<accession>A0AAN9KGK7</accession>
<evidence type="ECO:0000313" key="2">
    <source>
        <dbReference type="Proteomes" id="UP001359559"/>
    </source>
</evidence>
<dbReference type="EMBL" id="JAYKXN010000001">
    <property type="protein sequence ID" value="KAK7317515.1"/>
    <property type="molecule type" value="Genomic_DNA"/>
</dbReference>
<proteinExistence type="predicted"/>
<dbReference type="AlphaFoldDB" id="A0AAN9KGK7"/>
<organism evidence="1 2">
    <name type="scientific">Clitoria ternatea</name>
    <name type="common">Butterfly pea</name>
    <dbReference type="NCBI Taxonomy" id="43366"/>
    <lineage>
        <taxon>Eukaryota</taxon>
        <taxon>Viridiplantae</taxon>
        <taxon>Streptophyta</taxon>
        <taxon>Embryophyta</taxon>
        <taxon>Tracheophyta</taxon>
        <taxon>Spermatophyta</taxon>
        <taxon>Magnoliopsida</taxon>
        <taxon>eudicotyledons</taxon>
        <taxon>Gunneridae</taxon>
        <taxon>Pentapetalae</taxon>
        <taxon>rosids</taxon>
        <taxon>fabids</taxon>
        <taxon>Fabales</taxon>
        <taxon>Fabaceae</taxon>
        <taxon>Papilionoideae</taxon>
        <taxon>50 kb inversion clade</taxon>
        <taxon>NPAAA clade</taxon>
        <taxon>indigoferoid/millettioid clade</taxon>
        <taxon>Phaseoleae</taxon>
        <taxon>Clitoria</taxon>
    </lineage>
</organism>
<comment type="caution">
    <text evidence="1">The sequence shown here is derived from an EMBL/GenBank/DDBJ whole genome shotgun (WGS) entry which is preliminary data.</text>
</comment>
<sequence length="145" mass="16702">MCVPIGPEFNLATAIGALNRPEIGSSSGFEDEDFKSIKLRRPIGSYYHATEDCLYLVDSEFLFSRNHAIRKADMRTRIVDTLHPTSASKGGIRIWNWIMGKLGLESYIRDTNVEERLEAFEAKSLYYPWHLLKSVNDTLYIIDRR</sequence>
<dbReference type="PANTHER" id="PTHR46388:SF3">
    <property type="entry name" value="DUF1618 DOMAIN-CONTAINING PROTEIN"/>
    <property type="match status" value="1"/>
</dbReference>
<dbReference type="Proteomes" id="UP001359559">
    <property type="component" value="Unassembled WGS sequence"/>
</dbReference>
<dbReference type="PANTHER" id="PTHR46388">
    <property type="entry name" value="NHL REPEAT-CONTAINING PROTEIN 2"/>
    <property type="match status" value="1"/>
</dbReference>
<evidence type="ECO:0000313" key="1">
    <source>
        <dbReference type="EMBL" id="KAK7317515.1"/>
    </source>
</evidence>
<keyword evidence="2" id="KW-1185">Reference proteome</keyword>
<protein>
    <submittedName>
        <fullName evidence="1">Uncharacterized protein</fullName>
    </submittedName>
</protein>
<name>A0AAN9KGK7_CLITE</name>